<reference evidence="2" key="1">
    <citation type="submission" date="2021-07" db="EMBL/GenBank/DDBJ databases">
        <authorList>
            <person name="Durling M."/>
        </authorList>
    </citation>
    <scope>NUCLEOTIDE SEQUENCE</scope>
</reference>
<protein>
    <submittedName>
        <fullName evidence="2">Uncharacterized protein</fullName>
    </submittedName>
</protein>
<dbReference type="AlphaFoldDB" id="A0A9N9Q2T4"/>
<feature type="compositionally biased region" description="Polar residues" evidence="1">
    <location>
        <begin position="1"/>
        <end position="12"/>
    </location>
</feature>
<accession>A0A9N9Q2T4</accession>
<dbReference type="EMBL" id="CAJVRM010000224">
    <property type="protein sequence ID" value="CAG8977565.1"/>
    <property type="molecule type" value="Genomic_DNA"/>
</dbReference>
<proteinExistence type="predicted"/>
<comment type="caution">
    <text evidence="2">The sequence shown here is derived from an EMBL/GenBank/DDBJ whole genome shotgun (WGS) entry which is preliminary data.</text>
</comment>
<sequence length="62" mass="7172">MLKIPQISTLKRQQNKKHKNTRKEIVLHIATTRSDVGDTTDINLETPAEQETQEHKNKDCFA</sequence>
<evidence type="ECO:0000313" key="2">
    <source>
        <dbReference type="EMBL" id="CAG8977565.1"/>
    </source>
</evidence>
<dbReference type="Proteomes" id="UP000701801">
    <property type="component" value="Unassembled WGS sequence"/>
</dbReference>
<feature type="region of interest" description="Disordered" evidence="1">
    <location>
        <begin position="37"/>
        <end position="62"/>
    </location>
</feature>
<evidence type="ECO:0000256" key="1">
    <source>
        <dbReference type="SAM" id="MobiDB-lite"/>
    </source>
</evidence>
<keyword evidence="3" id="KW-1185">Reference proteome</keyword>
<feature type="region of interest" description="Disordered" evidence="1">
    <location>
        <begin position="1"/>
        <end position="22"/>
    </location>
</feature>
<feature type="compositionally biased region" description="Basic and acidic residues" evidence="1">
    <location>
        <begin position="52"/>
        <end position="62"/>
    </location>
</feature>
<name>A0A9N9Q2T4_9HELO</name>
<gene>
    <name evidence="2" type="ORF">HYALB_00013004</name>
</gene>
<evidence type="ECO:0000313" key="3">
    <source>
        <dbReference type="Proteomes" id="UP000701801"/>
    </source>
</evidence>
<organism evidence="2 3">
    <name type="scientific">Hymenoscyphus albidus</name>
    <dbReference type="NCBI Taxonomy" id="595503"/>
    <lineage>
        <taxon>Eukaryota</taxon>
        <taxon>Fungi</taxon>
        <taxon>Dikarya</taxon>
        <taxon>Ascomycota</taxon>
        <taxon>Pezizomycotina</taxon>
        <taxon>Leotiomycetes</taxon>
        <taxon>Helotiales</taxon>
        <taxon>Helotiaceae</taxon>
        <taxon>Hymenoscyphus</taxon>
    </lineage>
</organism>